<evidence type="ECO:0000313" key="2">
    <source>
        <dbReference type="Proteomes" id="UP000320762"/>
    </source>
</evidence>
<evidence type="ECO:0008006" key="3">
    <source>
        <dbReference type="Google" id="ProtNLM"/>
    </source>
</evidence>
<dbReference type="AlphaFoldDB" id="A0A550BZ49"/>
<reference evidence="1 2" key="1">
    <citation type="journal article" date="2019" name="New Phytol.">
        <title>Comparative genomics reveals unique wood-decay strategies and fruiting body development in the Schizophyllaceae.</title>
        <authorList>
            <person name="Almasi E."/>
            <person name="Sahu N."/>
            <person name="Krizsan K."/>
            <person name="Balint B."/>
            <person name="Kovacs G.M."/>
            <person name="Kiss B."/>
            <person name="Cseklye J."/>
            <person name="Drula E."/>
            <person name="Henrissat B."/>
            <person name="Nagy I."/>
            <person name="Chovatia M."/>
            <person name="Adam C."/>
            <person name="LaButti K."/>
            <person name="Lipzen A."/>
            <person name="Riley R."/>
            <person name="Grigoriev I.V."/>
            <person name="Nagy L.G."/>
        </authorList>
    </citation>
    <scope>NUCLEOTIDE SEQUENCE [LARGE SCALE GENOMIC DNA]</scope>
    <source>
        <strain evidence="1 2">NL-1724</strain>
    </source>
</reference>
<dbReference type="EMBL" id="VDMD01000043">
    <property type="protein sequence ID" value="TRM57756.1"/>
    <property type="molecule type" value="Genomic_DNA"/>
</dbReference>
<gene>
    <name evidence="1" type="ORF">BD626DRAFT_513952</name>
</gene>
<sequence>MAARSQRVSSKQPIPYRVSERFSTADEGTIPFVSSDNVPFYIDRARLDRDAASFAPAGFVANPDEVVHLSEDSTTLDLLFRFVYREQHVRLSTLQFKMLASLAEAAEKYGVYSASTICRASMEARSESHPLQVMSYAAKHGHDDVLDVVGSSTISLDPAEVLAALSPRHFAAWVIYTNQYNRFMRDFIDHRIYWGVCDACKTALFCNALQKGPQGFAHLDVLFPYALLHDTMSWVGCCTGNKCKSSLEGLKRNLYTKIAKDAKPLTGFLAQ</sequence>
<accession>A0A550BZ49</accession>
<organism evidence="1 2">
    <name type="scientific">Schizophyllum amplum</name>
    <dbReference type="NCBI Taxonomy" id="97359"/>
    <lineage>
        <taxon>Eukaryota</taxon>
        <taxon>Fungi</taxon>
        <taxon>Dikarya</taxon>
        <taxon>Basidiomycota</taxon>
        <taxon>Agaricomycotina</taxon>
        <taxon>Agaricomycetes</taxon>
        <taxon>Agaricomycetidae</taxon>
        <taxon>Agaricales</taxon>
        <taxon>Schizophyllaceae</taxon>
        <taxon>Schizophyllum</taxon>
    </lineage>
</organism>
<evidence type="ECO:0000313" key="1">
    <source>
        <dbReference type="EMBL" id="TRM57756.1"/>
    </source>
</evidence>
<keyword evidence="2" id="KW-1185">Reference proteome</keyword>
<protein>
    <recommendedName>
        <fullName evidence="3">BTB domain-containing protein</fullName>
    </recommendedName>
</protein>
<name>A0A550BZ49_9AGAR</name>
<dbReference type="Proteomes" id="UP000320762">
    <property type="component" value="Unassembled WGS sequence"/>
</dbReference>
<proteinExistence type="predicted"/>
<dbReference type="OrthoDB" id="3184970at2759"/>
<comment type="caution">
    <text evidence="1">The sequence shown here is derived from an EMBL/GenBank/DDBJ whole genome shotgun (WGS) entry which is preliminary data.</text>
</comment>